<dbReference type="GO" id="GO:0005737">
    <property type="term" value="C:cytoplasm"/>
    <property type="evidence" value="ECO:0007669"/>
    <property type="project" value="TreeGrafter"/>
</dbReference>
<keyword evidence="5" id="KW-0547">Nucleotide-binding</keyword>
<proteinExistence type="inferred from homology"/>
<dbReference type="GO" id="GO:0005524">
    <property type="term" value="F:ATP binding"/>
    <property type="evidence" value="ECO:0007669"/>
    <property type="project" value="UniProtKB-KW"/>
</dbReference>
<reference evidence="20 21" key="1">
    <citation type="submission" date="2019-12" db="EMBL/GenBank/DDBJ databases">
        <title>Whole-genome analyses of novel actinobacteria.</title>
        <authorList>
            <person name="Sahin N."/>
            <person name="Saygin H."/>
        </authorList>
    </citation>
    <scope>NUCLEOTIDE SEQUENCE [LARGE SCALE GENOMIC DNA]</scope>
    <source>
        <strain evidence="20 21">KC615</strain>
    </source>
</reference>
<evidence type="ECO:0000256" key="16">
    <source>
        <dbReference type="NCBIfam" id="TIGR01389"/>
    </source>
</evidence>
<dbReference type="FunFam" id="3.40.50.300:FF:000296">
    <property type="entry name" value="ATP-dependent DNA helicase RecQ"/>
    <property type="match status" value="1"/>
</dbReference>
<evidence type="ECO:0000313" key="20">
    <source>
        <dbReference type="EMBL" id="MXQ54780.1"/>
    </source>
</evidence>
<keyword evidence="10" id="KW-0067">ATP-binding</keyword>
<dbReference type="SUPFAM" id="SSF47819">
    <property type="entry name" value="HRDC-like"/>
    <property type="match status" value="1"/>
</dbReference>
<comment type="cofactor">
    <cofactor evidence="1">
        <name>Mg(2+)</name>
        <dbReference type="ChEBI" id="CHEBI:18420"/>
    </cofactor>
</comment>
<dbReference type="InterPro" id="IPR029491">
    <property type="entry name" value="Helicase_HTH"/>
</dbReference>
<dbReference type="SMART" id="SM00341">
    <property type="entry name" value="HRDC"/>
    <property type="match status" value="1"/>
</dbReference>
<evidence type="ECO:0000256" key="11">
    <source>
        <dbReference type="ARBA" id="ARBA00023125"/>
    </source>
</evidence>
<dbReference type="PANTHER" id="PTHR13710:SF105">
    <property type="entry name" value="ATP-DEPENDENT DNA HELICASE Q1"/>
    <property type="match status" value="1"/>
</dbReference>
<dbReference type="AlphaFoldDB" id="A0A6I4VY00"/>
<comment type="catalytic activity">
    <reaction evidence="15">
        <text>Couples ATP hydrolysis with the unwinding of duplex DNA by translocating in the 3'-5' direction.</text>
        <dbReference type="EC" id="5.6.2.4"/>
    </reaction>
</comment>
<dbReference type="PROSITE" id="PS50967">
    <property type="entry name" value="HRDC"/>
    <property type="match status" value="1"/>
</dbReference>
<feature type="domain" description="Helicase ATP-binding" evidence="18">
    <location>
        <begin position="28"/>
        <end position="195"/>
    </location>
</feature>
<dbReference type="CDD" id="cd18794">
    <property type="entry name" value="SF2_C_RecQ"/>
    <property type="match status" value="1"/>
</dbReference>
<dbReference type="Pfam" id="PF00270">
    <property type="entry name" value="DEAD"/>
    <property type="match status" value="1"/>
</dbReference>
<evidence type="ECO:0000256" key="9">
    <source>
        <dbReference type="ARBA" id="ARBA00022833"/>
    </source>
</evidence>
<evidence type="ECO:0000256" key="12">
    <source>
        <dbReference type="ARBA" id="ARBA00023172"/>
    </source>
</evidence>
<keyword evidence="8 20" id="KW-0347">Helicase</keyword>
<dbReference type="InterPro" id="IPR001650">
    <property type="entry name" value="Helicase_C-like"/>
</dbReference>
<evidence type="ECO:0000256" key="5">
    <source>
        <dbReference type="ARBA" id="ARBA00022741"/>
    </source>
</evidence>
<dbReference type="InterPro" id="IPR044876">
    <property type="entry name" value="HRDC_dom_sf"/>
</dbReference>
<dbReference type="InterPro" id="IPR018982">
    <property type="entry name" value="RQC_domain"/>
</dbReference>
<dbReference type="Pfam" id="PF16124">
    <property type="entry name" value="RecQ_Zn_bind"/>
    <property type="match status" value="1"/>
</dbReference>
<dbReference type="PROSITE" id="PS00690">
    <property type="entry name" value="DEAH_ATP_HELICASE"/>
    <property type="match status" value="1"/>
</dbReference>
<dbReference type="InterPro" id="IPR010997">
    <property type="entry name" value="HRDC-like_sf"/>
</dbReference>
<evidence type="ECO:0000256" key="3">
    <source>
        <dbReference type="ARBA" id="ARBA00005446"/>
    </source>
</evidence>
<evidence type="ECO:0000256" key="6">
    <source>
        <dbReference type="ARBA" id="ARBA00022763"/>
    </source>
</evidence>
<dbReference type="NCBIfam" id="TIGR00614">
    <property type="entry name" value="recQ_fam"/>
    <property type="match status" value="1"/>
</dbReference>
<evidence type="ECO:0000259" key="19">
    <source>
        <dbReference type="PROSITE" id="PS51194"/>
    </source>
</evidence>
<dbReference type="GO" id="GO:0043590">
    <property type="term" value="C:bacterial nucleoid"/>
    <property type="evidence" value="ECO:0007669"/>
    <property type="project" value="TreeGrafter"/>
</dbReference>
<keyword evidence="12" id="KW-0233">DNA recombination</keyword>
<dbReference type="Pfam" id="PF09382">
    <property type="entry name" value="RQC"/>
    <property type="match status" value="1"/>
</dbReference>
<keyword evidence="13" id="KW-0234">DNA repair</keyword>
<dbReference type="Gene3D" id="1.10.150.80">
    <property type="entry name" value="HRDC domain"/>
    <property type="match status" value="1"/>
</dbReference>
<dbReference type="InterPro" id="IPR002121">
    <property type="entry name" value="HRDC_dom"/>
</dbReference>
<evidence type="ECO:0000256" key="14">
    <source>
        <dbReference type="ARBA" id="ARBA00023235"/>
    </source>
</evidence>
<dbReference type="InterPro" id="IPR036388">
    <property type="entry name" value="WH-like_DNA-bd_sf"/>
</dbReference>
<dbReference type="InterPro" id="IPR014001">
    <property type="entry name" value="Helicase_ATP-bd"/>
</dbReference>
<dbReference type="Pfam" id="PF14493">
    <property type="entry name" value="HTH_40"/>
    <property type="match status" value="1"/>
</dbReference>
<gene>
    <name evidence="20" type="primary">recQ</name>
    <name evidence="20" type="ORF">GSM42_13860</name>
</gene>
<evidence type="ECO:0000313" key="21">
    <source>
        <dbReference type="Proteomes" id="UP000430692"/>
    </source>
</evidence>
<dbReference type="GO" id="GO:0003677">
    <property type="term" value="F:DNA binding"/>
    <property type="evidence" value="ECO:0007669"/>
    <property type="project" value="UniProtKB-KW"/>
</dbReference>
<dbReference type="InterPro" id="IPR011545">
    <property type="entry name" value="DEAD/DEAH_box_helicase_dom"/>
</dbReference>
<evidence type="ECO:0000256" key="1">
    <source>
        <dbReference type="ARBA" id="ARBA00001946"/>
    </source>
</evidence>
<dbReference type="Pfam" id="PF00570">
    <property type="entry name" value="HRDC"/>
    <property type="match status" value="1"/>
</dbReference>
<evidence type="ECO:0000256" key="4">
    <source>
        <dbReference type="ARBA" id="ARBA00022723"/>
    </source>
</evidence>
<evidence type="ECO:0000256" key="10">
    <source>
        <dbReference type="ARBA" id="ARBA00022840"/>
    </source>
</evidence>
<evidence type="ECO:0000259" key="17">
    <source>
        <dbReference type="PROSITE" id="PS50967"/>
    </source>
</evidence>
<dbReference type="SUPFAM" id="SSF46785">
    <property type="entry name" value="Winged helix' DNA-binding domain"/>
    <property type="match status" value="1"/>
</dbReference>
<dbReference type="EMBL" id="WUUL01000009">
    <property type="protein sequence ID" value="MXQ54780.1"/>
    <property type="molecule type" value="Genomic_DNA"/>
</dbReference>
<dbReference type="GO" id="GO:0009432">
    <property type="term" value="P:SOS response"/>
    <property type="evidence" value="ECO:0007669"/>
    <property type="project" value="UniProtKB-UniRule"/>
</dbReference>
<protein>
    <recommendedName>
        <fullName evidence="16">DNA helicase RecQ</fullName>
        <ecNumber evidence="16">5.6.2.4</ecNumber>
    </recommendedName>
</protein>
<evidence type="ECO:0000259" key="18">
    <source>
        <dbReference type="PROSITE" id="PS51192"/>
    </source>
</evidence>
<dbReference type="CDD" id="cd17920">
    <property type="entry name" value="DEXHc_RecQ"/>
    <property type="match status" value="1"/>
</dbReference>
<dbReference type="SMART" id="SM00956">
    <property type="entry name" value="RQC"/>
    <property type="match status" value="1"/>
</dbReference>
<comment type="similarity">
    <text evidence="3">Belongs to the helicase family. RecQ subfamily.</text>
</comment>
<dbReference type="PANTHER" id="PTHR13710">
    <property type="entry name" value="DNA HELICASE RECQ FAMILY MEMBER"/>
    <property type="match status" value="1"/>
</dbReference>
<accession>A0A6I4VY00</accession>
<keyword evidence="11" id="KW-0238">DNA-binding</keyword>
<dbReference type="Gene3D" id="1.10.10.10">
    <property type="entry name" value="Winged helix-like DNA-binding domain superfamily/Winged helix DNA-binding domain"/>
    <property type="match status" value="1"/>
</dbReference>
<keyword evidence="6" id="KW-0227">DNA damage</keyword>
<keyword evidence="21" id="KW-1185">Reference proteome</keyword>
<dbReference type="Proteomes" id="UP000430692">
    <property type="component" value="Unassembled WGS sequence"/>
</dbReference>
<dbReference type="GO" id="GO:0006260">
    <property type="term" value="P:DNA replication"/>
    <property type="evidence" value="ECO:0007669"/>
    <property type="project" value="InterPro"/>
</dbReference>
<evidence type="ECO:0000256" key="7">
    <source>
        <dbReference type="ARBA" id="ARBA00022801"/>
    </source>
</evidence>
<dbReference type="InterPro" id="IPR002464">
    <property type="entry name" value="DNA/RNA_helicase_DEAH_CS"/>
</dbReference>
<dbReference type="RefSeq" id="WP_160802129.1">
    <property type="nucleotide sequence ID" value="NZ_WUUL01000009.1"/>
</dbReference>
<evidence type="ECO:0000256" key="2">
    <source>
        <dbReference type="ARBA" id="ARBA00001947"/>
    </source>
</evidence>
<dbReference type="SUPFAM" id="SSF52540">
    <property type="entry name" value="P-loop containing nucleoside triphosphate hydrolases"/>
    <property type="match status" value="1"/>
</dbReference>
<dbReference type="InterPro" id="IPR036390">
    <property type="entry name" value="WH_DNA-bd_sf"/>
</dbReference>
<keyword evidence="14" id="KW-0413">Isomerase</keyword>
<dbReference type="GO" id="GO:0046872">
    <property type="term" value="F:metal ion binding"/>
    <property type="evidence" value="ECO:0007669"/>
    <property type="project" value="UniProtKB-KW"/>
</dbReference>
<keyword evidence="7 20" id="KW-0378">Hydrolase</keyword>
<dbReference type="GO" id="GO:0006310">
    <property type="term" value="P:DNA recombination"/>
    <property type="evidence" value="ECO:0007669"/>
    <property type="project" value="UniProtKB-UniRule"/>
</dbReference>
<dbReference type="SMART" id="SM00487">
    <property type="entry name" value="DEXDc"/>
    <property type="match status" value="1"/>
</dbReference>
<keyword evidence="9" id="KW-0862">Zinc</keyword>
<dbReference type="InterPro" id="IPR004589">
    <property type="entry name" value="DNA_helicase_ATP-dep_RecQ"/>
</dbReference>
<sequence>MKLIDKAEELLKDLFGYTAFRNGQKQIITQILDGKNSLGIMPTGGGKSLCYQIPALLLEGITLVISPLISLMKDQVDALNQLGIPATYLNSTVDRYEIEYRLQEIHNKQVKLVYIAPERLESFLPMIQEVEVSLVVVDEAHCISQWGHDFRPSYLSIGDIIKQLPKPTIIAALTATATAQVRQDIRDILQISDENTVLTSFQRSNLRFSVLHDQDKITFTEDYINRHPKQSGIIYCSTRKEVDSLYQYLLEKSYQVGRYHAGMSEDQREQAQEAFSYDRTPIIIATNAFGMGINKQNVRYVIHFNLPKNIESYYQEAGRAGRDGEESECILLYHGQDVRIQRFLVEQSELSQDRKKHEFQKLNTMYRYCFTQNCLQNTIIQYFDDPIETPCGKCHNCLAQEETSTKDYTIEAQKMFSCIRRMKERFGLSMVAKVLKGSKSKKVLDLALDKLSTYGILNDYTEKDIQQFGLILQSEGYIDSYTSSKNNLPLIRLTEKAIQVLKGEQNVYLRPIQTVSPSNWDKNTIQTQRSILLDRLYDLRKEFSIEEKLPPYMILSDSTLRAIVDQIPLNKTELLSVVGMAQRKYAKYGSRILEVTASFADEREKPREKTTFKQNQNNKSHVITYELFQEGKSIEEISSIRSLSTQTIEDHLIKCHSEGYAIDWDELISQEYQSIIIQAVQDLGASKLKPIKEALPEEVTYFQIKAVIANEQRKVRPIS</sequence>
<evidence type="ECO:0000256" key="15">
    <source>
        <dbReference type="ARBA" id="ARBA00034617"/>
    </source>
</evidence>
<dbReference type="GO" id="GO:0043138">
    <property type="term" value="F:3'-5' DNA helicase activity"/>
    <property type="evidence" value="ECO:0007669"/>
    <property type="project" value="UniProtKB-EC"/>
</dbReference>
<name>A0A6I4VY00_9BACL</name>
<dbReference type="PROSITE" id="PS51194">
    <property type="entry name" value="HELICASE_CTER"/>
    <property type="match status" value="1"/>
</dbReference>
<dbReference type="EC" id="5.6.2.4" evidence="16"/>
<feature type="domain" description="Helicase C-terminal" evidence="19">
    <location>
        <begin position="211"/>
        <end position="363"/>
    </location>
</feature>
<dbReference type="Pfam" id="PF00271">
    <property type="entry name" value="Helicase_C"/>
    <property type="match status" value="1"/>
</dbReference>
<evidence type="ECO:0000256" key="13">
    <source>
        <dbReference type="ARBA" id="ARBA00023204"/>
    </source>
</evidence>
<dbReference type="InterPro" id="IPR027417">
    <property type="entry name" value="P-loop_NTPase"/>
</dbReference>
<keyword evidence="4" id="KW-0479">Metal-binding</keyword>
<dbReference type="Gene3D" id="3.40.50.300">
    <property type="entry name" value="P-loop containing nucleotide triphosphate hydrolases"/>
    <property type="match status" value="2"/>
</dbReference>
<evidence type="ECO:0000256" key="8">
    <source>
        <dbReference type="ARBA" id="ARBA00022806"/>
    </source>
</evidence>
<dbReference type="GO" id="GO:0006281">
    <property type="term" value="P:DNA repair"/>
    <property type="evidence" value="ECO:0007669"/>
    <property type="project" value="UniProtKB-KW"/>
</dbReference>
<dbReference type="GO" id="GO:0009378">
    <property type="term" value="F:four-way junction helicase activity"/>
    <property type="evidence" value="ECO:0007669"/>
    <property type="project" value="TreeGrafter"/>
</dbReference>
<comment type="cofactor">
    <cofactor evidence="2">
        <name>Zn(2+)</name>
        <dbReference type="ChEBI" id="CHEBI:29105"/>
    </cofactor>
</comment>
<dbReference type="GO" id="GO:0016787">
    <property type="term" value="F:hydrolase activity"/>
    <property type="evidence" value="ECO:0007669"/>
    <property type="project" value="UniProtKB-KW"/>
</dbReference>
<dbReference type="InterPro" id="IPR006293">
    <property type="entry name" value="DNA_helicase_ATP-dep_RecQ_bac"/>
</dbReference>
<organism evidence="20 21">
    <name type="scientific">Shimazuella alba</name>
    <dbReference type="NCBI Taxonomy" id="2690964"/>
    <lineage>
        <taxon>Bacteria</taxon>
        <taxon>Bacillati</taxon>
        <taxon>Bacillota</taxon>
        <taxon>Bacilli</taxon>
        <taxon>Bacillales</taxon>
        <taxon>Thermoactinomycetaceae</taxon>
        <taxon>Shimazuella</taxon>
    </lineage>
</organism>
<dbReference type="GO" id="GO:0030894">
    <property type="term" value="C:replisome"/>
    <property type="evidence" value="ECO:0007669"/>
    <property type="project" value="TreeGrafter"/>
</dbReference>
<dbReference type="SMART" id="SM00490">
    <property type="entry name" value="HELICc"/>
    <property type="match status" value="1"/>
</dbReference>
<dbReference type="PROSITE" id="PS51192">
    <property type="entry name" value="HELICASE_ATP_BIND_1"/>
    <property type="match status" value="1"/>
</dbReference>
<feature type="domain" description="HRDC" evidence="17">
    <location>
        <begin position="526"/>
        <end position="606"/>
    </location>
</feature>
<dbReference type="NCBIfam" id="TIGR01389">
    <property type="entry name" value="recQ"/>
    <property type="match status" value="1"/>
</dbReference>
<dbReference type="InterPro" id="IPR032284">
    <property type="entry name" value="RecQ_Zn-bd"/>
</dbReference>
<comment type="caution">
    <text evidence="20">The sequence shown here is derived from an EMBL/GenBank/DDBJ whole genome shotgun (WGS) entry which is preliminary data.</text>
</comment>